<proteinExistence type="predicted"/>
<sequence>MSNLAAALLKLELWVHYLIRTDDCDTDDRICDSWDLAENAATRALIHDPKHIKARFRRAIARKELHTFDTAEADLQRILSIDPTNASARSELEEIRRLRQTTLGSSAPELDEIWDGMEFELEDESDSEDFFHCGRIAPAAWKGVLVILVLVFRLFIVRQCGRPCDDEHSGECRPATV</sequence>
<reference evidence="1" key="1">
    <citation type="submission" date="2022-08" db="EMBL/GenBank/DDBJ databases">
        <title>Genome Sequence of Pycnoporus sanguineus.</title>
        <authorList>
            <person name="Buettner E."/>
        </authorList>
    </citation>
    <scope>NUCLEOTIDE SEQUENCE</scope>
    <source>
        <strain evidence="1">CG-C14</strain>
    </source>
</reference>
<dbReference type="Proteomes" id="UP001144978">
    <property type="component" value="Unassembled WGS sequence"/>
</dbReference>
<comment type="caution">
    <text evidence="1">The sequence shown here is derived from an EMBL/GenBank/DDBJ whole genome shotgun (WGS) entry which is preliminary data.</text>
</comment>
<name>A0ACC1PG95_9APHY</name>
<gene>
    <name evidence="1" type="ORF">NUW54_g8026</name>
</gene>
<evidence type="ECO:0000313" key="2">
    <source>
        <dbReference type="Proteomes" id="UP001144978"/>
    </source>
</evidence>
<dbReference type="EMBL" id="JANSHE010002423">
    <property type="protein sequence ID" value="KAJ2992041.1"/>
    <property type="molecule type" value="Genomic_DNA"/>
</dbReference>
<keyword evidence="2" id="KW-1185">Reference proteome</keyword>
<accession>A0ACC1PG95</accession>
<evidence type="ECO:0000313" key="1">
    <source>
        <dbReference type="EMBL" id="KAJ2992041.1"/>
    </source>
</evidence>
<organism evidence="1 2">
    <name type="scientific">Trametes sanguinea</name>
    <dbReference type="NCBI Taxonomy" id="158606"/>
    <lineage>
        <taxon>Eukaryota</taxon>
        <taxon>Fungi</taxon>
        <taxon>Dikarya</taxon>
        <taxon>Basidiomycota</taxon>
        <taxon>Agaricomycotina</taxon>
        <taxon>Agaricomycetes</taxon>
        <taxon>Polyporales</taxon>
        <taxon>Polyporaceae</taxon>
        <taxon>Trametes</taxon>
    </lineage>
</organism>
<protein>
    <submittedName>
        <fullName evidence="1">Uncharacterized protein</fullName>
    </submittedName>
</protein>